<keyword evidence="7" id="KW-1185">Reference proteome</keyword>
<evidence type="ECO:0000256" key="1">
    <source>
        <dbReference type="ARBA" id="ARBA00022737"/>
    </source>
</evidence>
<name>A0A2G8KY49_STIJA</name>
<dbReference type="Pfam" id="PF08075">
    <property type="entry name" value="NOPS"/>
    <property type="match status" value="1"/>
</dbReference>
<feature type="region of interest" description="Disordered" evidence="4">
    <location>
        <begin position="1"/>
        <end position="255"/>
    </location>
</feature>
<dbReference type="PROSITE" id="PS50102">
    <property type="entry name" value="RRM"/>
    <property type="match status" value="2"/>
</dbReference>
<dbReference type="Gene3D" id="6.10.250.1170">
    <property type="match status" value="1"/>
</dbReference>
<feature type="compositionally biased region" description="Basic and acidic residues" evidence="4">
    <location>
        <begin position="96"/>
        <end position="111"/>
    </location>
</feature>
<dbReference type="PANTHER" id="PTHR23189">
    <property type="entry name" value="RNA RECOGNITION MOTIF-CONTAINING"/>
    <property type="match status" value="1"/>
</dbReference>
<proteinExistence type="predicted"/>
<dbReference type="CDD" id="cd12333">
    <property type="entry name" value="RRM2_p54nrb_like"/>
    <property type="match status" value="1"/>
</dbReference>
<dbReference type="Proteomes" id="UP000230750">
    <property type="component" value="Unassembled WGS sequence"/>
</dbReference>
<feature type="compositionally biased region" description="Polar residues" evidence="4">
    <location>
        <begin position="46"/>
        <end position="79"/>
    </location>
</feature>
<feature type="region of interest" description="Disordered" evidence="4">
    <location>
        <begin position="423"/>
        <end position="448"/>
    </location>
</feature>
<dbReference type="SUPFAM" id="SSF54928">
    <property type="entry name" value="RNA-binding domain, RBD"/>
    <property type="match status" value="1"/>
</dbReference>
<dbReference type="InterPro" id="IPR035979">
    <property type="entry name" value="RBD_domain_sf"/>
</dbReference>
<evidence type="ECO:0000259" key="5">
    <source>
        <dbReference type="PROSITE" id="PS50102"/>
    </source>
</evidence>
<dbReference type="GO" id="GO:0003723">
    <property type="term" value="F:RNA binding"/>
    <property type="evidence" value="ECO:0007669"/>
    <property type="project" value="UniProtKB-UniRule"/>
</dbReference>
<evidence type="ECO:0000256" key="4">
    <source>
        <dbReference type="SAM" id="MobiDB-lite"/>
    </source>
</evidence>
<comment type="caution">
    <text evidence="6">The sequence shown here is derived from an EMBL/GenBank/DDBJ whole genome shotgun (WGS) entry which is preliminary data.</text>
</comment>
<feature type="compositionally biased region" description="Low complexity" evidence="4">
    <location>
        <begin position="180"/>
        <end position="196"/>
    </location>
</feature>
<feature type="compositionally biased region" description="Basic and acidic residues" evidence="4">
    <location>
        <begin position="423"/>
        <end position="437"/>
    </location>
</feature>
<feature type="compositionally biased region" description="Polar residues" evidence="4">
    <location>
        <begin position="114"/>
        <end position="132"/>
    </location>
</feature>
<feature type="compositionally biased region" description="Basic and acidic residues" evidence="4">
    <location>
        <begin position="1"/>
        <end position="15"/>
    </location>
</feature>
<dbReference type="CDD" id="cd12931">
    <property type="entry name" value="eNOPS_SF"/>
    <property type="match status" value="1"/>
</dbReference>
<feature type="compositionally biased region" description="Low complexity" evidence="4">
    <location>
        <begin position="136"/>
        <end position="150"/>
    </location>
</feature>
<dbReference type="CDD" id="cd12332">
    <property type="entry name" value="RRM1_p54nrb_like"/>
    <property type="match status" value="1"/>
</dbReference>
<protein>
    <submittedName>
        <fullName evidence="6">Putative paraspeckle component 1-like</fullName>
    </submittedName>
</protein>
<dbReference type="STRING" id="307972.A0A2G8KY49"/>
<keyword evidence="1" id="KW-0677">Repeat</keyword>
<dbReference type="EMBL" id="MRZV01000309">
    <property type="protein sequence ID" value="PIK52936.1"/>
    <property type="molecule type" value="Genomic_DNA"/>
</dbReference>
<accession>A0A2G8KY49</accession>
<feature type="domain" description="RRM" evidence="5">
    <location>
        <begin position="344"/>
        <end position="425"/>
    </location>
</feature>
<evidence type="ECO:0000256" key="2">
    <source>
        <dbReference type="ARBA" id="ARBA00022884"/>
    </source>
</evidence>
<dbReference type="Gene3D" id="3.30.70.330">
    <property type="match status" value="2"/>
</dbReference>
<sequence>MSQRRDFRGRPDNRFRYNGPPGRGGRGGFNRPPGAGGFPGRRRENNMQQHGRQHQPPQNKPNVNEQKVTTPTSVGNKNASPVIKQPGNVQPLMQKDIPKPLPGDKQEKVGESPKGNQVNATPPRPNSNTGTPMSAPKTVPSSPAKTPTSASGGGTVRPGVNTGPASKPPGNQRSDSGFHGNSNNRRGSNQGPFPNQGQGGRNQGPNQGSPHQQGGRFGRGNQDRRPQQSRFSGPTGPGPFQGEPQSQQPTDFGDDLMTEKKTEKKFTGRCRLFIGNLPNETTDDEFKKLFAKFGEINEVFLNKQKMFGFIRLDTRLNAEAAKNEMDGATFKGRVIRVRFAAHGAALRVKNLSTAVSNELLEEAFALFGEVERAIVVVDDRGKSTGEGIIEFARKPAALAAIKKIKEGVFLLTSSTRPITVEPLEQKNDEDGLPEKNVPKNPSFYQEREVPPRFAQRNSFEFEWGQRWKQQSVEEDNKRAQLEKEIIADREKLMEEVELARHDYHTMQMRQELLHRQKELERLEEQRKDLEARRQGLQRQREDRFVPPGGVIMGDDQMMRSTRVMVECLLGMKEWIWDKA</sequence>
<keyword evidence="2 3" id="KW-0694">RNA-binding</keyword>
<dbReference type="OrthoDB" id="10067824at2759"/>
<feature type="domain" description="RRM" evidence="5">
    <location>
        <begin position="270"/>
        <end position="342"/>
    </location>
</feature>
<dbReference type="InterPro" id="IPR012677">
    <property type="entry name" value="Nucleotide-bd_a/b_plait_sf"/>
</dbReference>
<gene>
    <name evidence="6" type="ORF">BSL78_10185</name>
</gene>
<dbReference type="Pfam" id="PF00076">
    <property type="entry name" value="RRM_1"/>
    <property type="match status" value="2"/>
</dbReference>
<evidence type="ECO:0000313" key="6">
    <source>
        <dbReference type="EMBL" id="PIK52936.1"/>
    </source>
</evidence>
<dbReference type="InterPro" id="IPR012975">
    <property type="entry name" value="NOPS"/>
</dbReference>
<dbReference type="AlphaFoldDB" id="A0A2G8KY49"/>
<dbReference type="InterPro" id="IPR000504">
    <property type="entry name" value="RRM_dom"/>
</dbReference>
<organism evidence="6 7">
    <name type="scientific">Stichopus japonicus</name>
    <name type="common">Sea cucumber</name>
    <dbReference type="NCBI Taxonomy" id="307972"/>
    <lineage>
        <taxon>Eukaryota</taxon>
        <taxon>Metazoa</taxon>
        <taxon>Echinodermata</taxon>
        <taxon>Eleutherozoa</taxon>
        <taxon>Echinozoa</taxon>
        <taxon>Holothuroidea</taxon>
        <taxon>Aspidochirotacea</taxon>
        <taxon>Aspidochirotida</taxon>
        <taxon>Stichopodidae</taxon>
        <taxon>Apostichopus</taxon>
    </lineage>
</organism>
<feature type="compositionally biased region" description="Basic and acidic residues" evidence="4">
    <location>
        <begin position="531"/>
        <end position="544"/>
    </location>
</feature>
<reference evidence="6 7" key="1">
    <citation type="journal article" date="2017" name="PLoS Biol.">
        <title>The sea cucumber genome provides insights into morphological evolution and visceral regeneration.</title>
        <authorList>
            <person name="Zhang X."/>
            <person name="Sun L."/>
            <person name="Yuan J."/>
            <person name="Sun Y."/>
            <person name="Gao Y."/>
            <person name="Zhang L."/>
            <person name="Li S."/>
            <person name="Dai H."/>
            <person name="Hamel J.F."/>
            <person name="Liu C."/>
            <person name="Yu Y."/>
            <person name="Liu S."/>
            <person name="Lin W."/>
            <person name="Guo K."/>
            <person name="Jin S."/>
            <person name="Xu P."/>
            <person name="Storey K.B."/>
            <person name="Huan P."/>
            <person name="Zhang T."/>
            <person name="Zhou Y."/>
            <person name="Zhang J."/>
            <person name="Lin C."/>
            <person name="Li X."/>
            <person name="Xing L."/>
            <person name="Huo D."/>
            <person name="Sun M."/>
            <person name="Wang L."/>
            <person name="Mercier A."/>
            <person name="Li F."/>
            <person name="Yang H."/>
            <person name="Xiang J."/>
        </authorList>
    </citation>
    <scope>NUCLEOTIDE SEQUENCE [LARGE SCALE GENOMIC DNA]</scope>
    <source>
        <strain evidence="6">Shaxun</strain>
        <tissue evidence="6">Muscle</tissue>
    </source>
</reference>
<evidence type="ECO:0000313" key="7">
    <source>
        <dbReference type="Proteomes" id="UP000230750"/>
    </source>
</evidence>
<dbReference type="FunFam" id="3.30.70.330:FF:000043">
    <property type="entry name" value="paraspeckle component 1 isoform X1"/>
    <property type="match status" value="1"/>
</dbReference>
<feature type="compositionally biased region" description="Gly residues" evidence="4">
    <location>
        <begin position="21"/>
        <end position="39"/>
    </location>
</feature>
<evidence type="ECO:0000256" key="3">
    <source>
        <dbReference type="PROSITE-ProRule" id="PRU00176"/>
    </source>
</evidence>
<dbReference type="SMART" id="SM00360">
    <property type="entry name" value="RRM"/>
    <property type="match status" value="2"/>
</dbReference>
<feature type="region of interest" description="Disordered" evidence="4">
    <location>
        <begin position="531"/>
        <end position="552"/>
    </location>
</feature>